<dbReference type="Proteomes" id="UP000249400">
    <property type="component" value="Chromosome 1"/>
</dbReference>
<reference evidence="2 3" key="1">
    <citation type="submission" date="2018-06" db="EMBL/GenBank/DDBJ databases">
        <authorList>
            <consortium name="Pathogen Informatics"/>
            <person name="Doyle S."/>
        </authorList>
    </citation>
    <scope>NUCLEOTIDE SEQUENCE [LARGE SCALE GENOMIC DNA]</scope>
    <source>
        <strain evidence="2 3">NCTC8502</strain>
    </source>
</reference>
<dbReference type="Pfam" id="PF06056">
    <property type="entry name" value="Terminase_5"/>
    <property type="match status" value="1"/>
</dbReference>
<dbReference type="Pfam" id="PF03237">
    <property type="entry name" value="Terminase_6N"/>
    <property type="match status" value="1"/>
</dbReference>
<dbReference type="InterPro" id="IPR027417">
    <property type="entry name" value="P-loop_NTPase"/>
</dbReference>
<proteinExistence type="predicted"/>
<evidence type="ECO:0000313" key="2">
    <source>
        <dbReference type="EMBL" id="SQH35475.1"/>
    </source>
</evidence>
<dbReference type="InterPro" id="IPR010332">
    <property type="entry name" value="ATPase_terminase-su_N"/>
</dbReference>
<name>A0ABY1VSR4_HAEAE</name>
<evidence type="ECO:0000259" key="1">
    <source>
        <dbReference type="Pfam" id="PF06056"/>
    </source>
</evidence>
<feature type="domain" description="Terminase ATPase subunit N-terminal" evidence="1">
    <location>
        <begin position="14"/>
        <end position="69"/>
    </location>
</feature>
<gene>
    <name evidence="2" type="ORF">NCTC8502_00368</name>
</gene>
<protein>
    <submittedName>
        <fullName evidence="2">Terminase, ATPase subunit</fullName>
    </submittedName>
</protein>
<evidence type="ECO:0000313" key="3">
    <source>
        <dbReference type="Proteomes" id="UP000249400"/>
    </source>
</evidence>
<keyword evidence="3" id="KW-1185">Reference proteome</keyword>
<accession>A0ABY1VSR4</accession>
<sequence length="388" mass="44450">MEELNNISPESTADTKRQAQVMYFSGYKISEISRQLNIPASTIASWKYREKWDDIAPVGRVELALEKRLNLLIAKEEKSGSDYKEIDLLGRQMERMARVKKYSFGDGNEVDLNPKLANRNKGDRKKAEPNAISQEQEELLINGFLDGMFNYQRIWHKAKEHRIRNILKSRQIGATYYFAHEAFIDALTTGHNQIFLSASKKQALQFRSYIVNYAKQTADVDLKGETIKLPNGAELTFLGTNSATAQSYHGNLYFDEVFWVPKFDVMRKVASGMAAQKMYRQTYFSTPTTIAHPAYAFFSGKAFNRNRAKSEKIEIDISHENLKSGKLCADRQWKQIVSIYDAMEGGCNLFNIDDLIAENSKEEFEQLFLCQFADDNSSAFKFSDLQLC</sequence>
<dbReference type="Gene3D" id="3.40.50.300">
    <property type="entry name" value="P-loop containing nucleotide triphosphate hydrolases"/>
    <property type="match status" value="1"/>
</dbReference>
<organism evidence="2 3">
    <name type="scientific">Haemophilus aegyptius</name>
    <dbReference type="NCBI Taxonomy" id="197575"/>
    <lineage>
        <taxon>Bacteria</taxon>
        <taxon>Pseudomonadati</taxon>
        <taxon>Pseudomonadota</taxon>
        <taxon>Gammaproteobacteria</taxon>
        <taxon>Pasteurellales</taxon>
        <taxon>Pasteurellaceae</taxon>
        <taxon>Haemophilus</taxon>
    </lineage>
</organism>
<dbReference type="EMBL" id="LS483429">
    <property type="protein sequence ID" value="SQH35475.1"/>
    <property type="molecule type" value="Genomic_DNA"/>
</dbReference>